<name>A0ABD5ZSX2_9EURY</name>
<gene>
    <name evidence="3" type="ORF">ACFQJ4_14140</name>
</gene>
<dbReference type="RefSeq" id="WP_276234608.1">
    <property type="nucleotide sequence ID" value="NZ_CP119802.1"/>
</dbReference>
<proteinExistence type="predicted"/>
<dbReference type="EMBL" id="JBHTAP010000001">
    <property type="protein sequence ID" value="MFC7236452.1"/>
    <property type="molecule type" value="Genomic_DNA"/>
</dbReference>
<evidence type="ECO:0000259" key="1">
    <source>
        <dbReference type="Pfam" id="PF24038"/>
    </source>
</evidence>
<evidence type="ECO:0000259" key="2">
    <source>
        <dbReference type="Pfam" id="PF24042"/>
    </source>
</evidence>
<dbReference type="InterPro" id="IPR055775">
    <property type="entry name" value="DUF7351"/>
</dbReference>
<dbReference type="Pfam" id="PF24038">
    <property type="entry name" value="DUF7347"/>
    <property type="match status" value="1"/>
</dbReference>
<dbReference type="GeneID" id="79268173"/>
<sequence length="290" mass="30864">MDTEPADAFGLLATPTRMATMSAFAERDPGATLSFTELFEATDEETTAGFAYHLRQLRGHYVEQVEAGYRLTDAGRRVVRALAAGAYTERVDRDPVPVPEPCPLCDGDLTARTTDNVVTVGCADCERDVCKLPFPPGGFADHEDDADLLAAVDRLYRGRVRLLREGTCPDCGGRTERRVEVSEGIALAALSCTACGERVRCPATVTLLAHPAVVAFARNHGADPRDRPVWNVGDAWTETVLSTDPVCVRVGYCLDGEELALLVGADGSVGHVERTERGDDAAAGAGSAAA</sequence>
<dbReference type="Gene3D" id="1.10.10.10">
    <property type="entry name" value="Winged helix-like DNA-binding domain superfamily/Winged helix DNA-binding domain"/>
    <property type="match status" value="1"/>
</dbReference>
<feature type="domain" description="DUF7351" evidence="2">
    <location>
        <begin position="100"/>
        <end position="269"/>
    </location>
</feature>
<dbReference type="InterPro" id="IPR036388">
    <property type="entry name" value="WH-like_DNA-bd_sf"/>
</dbReference>
<evidence type="ECO:0000313" key="3">
    <source>
        <dbReference type="EMBL" id="MFC7236452.1"/>
    </source>
</evidence>
<feature type="domain" description="DUF7347" evidence="1">
    <location>
        <begin position="5"/>
        <end position="82"/>
    </location>
</feature>
<organism evidence="3 4">
    <name type="scientific">Halosegnis marinus</name>
    <dbReference type="NCBI Taxonomy" id="3034023"/>
    <lineage>
        <taxon>Archaea</taxon>
        <taxon>Methanobacteriati</taxon>
        <taxon>Methanobacteriota</taxon>
        <taxon>Stenosarchaea group</taxon>
        <taxon>Halobacteria</taxon>
        <taxon>Halobacteriales</taxon>
        <taxon>Natronomonadaceae</taxon>
        <taxon>Halosegnis</taxon>
    </lineage>
</organism>
<accession>A0ABD5ZSX2</accession>
<comment type="caution">
    <text evidence="3">The sequence shown here is derived from an EMBL/GenBank/DDBJ whole genome shotgun (WGS) entry which is preliminary data.</text>
</comment>
<dbReference type="Proteomes" id="UP001596398">
    <property type="component" value="Unassembled WGS sequence"/>
</dbReference>
<protein>
    <submittedName>
        <fullName evidence="3">ArsR family transcriptional regulator</fullName>
    </submittedName>
</protein>
<reference evidence="3 4" key="1">
    <citation type="journal article" date="2019" name="Int. J. Syst. Evol. Microbiol.">
        <title>The Global Catalogue of Microorganisms (GCM) 10K type strain sequencing project: providing services to taxonomists for standard genome sequencing and annotation.</title>
        <authorList>
            <consortium name="The Broad Institute Genomics Platform"/>
            <consortium name="The Broad Institute Genome Sequencing Center for Infectious Disease"/>
            <person name="Wu L."/>
            <person name="Ma J."/>
        </authorList>
    </citation>
    <scope>NUCLEOTIDE SEQUENCE [LARGE SCALE GENOMIC DNA]</scope>
    <source>
        <strain evidence="3 4">DT85</strain>
    </source>
</reference>
<dbReference type="InterPro" id="IPR055771">
    <property type="entry name" value="DUF7347"/>
</dbReference>
<evidence type="ECO:0000313" key="4">
    <source>
        <dbReference type="Proteomes" id="UP001596398"/>
    </source>
</evidence>
<dbReference type="AlphaFoldDB" id="A0ABD5ZSX2"/>
<keyword evidence="4" id="KW-1185">Reference proteome</keyword>
<dbReference type="Pfam" id="PF24042">
    <property type="entry name" value="DUF7351"/>
    <property type="match status" value="1"/>
</dbReference>